<dbReference type="InterPro" id="IPR017655">
    <property type="entry name" value="Dehydro-deoxyglucarate_dehyd"/>
</dbReference>
<dbReference type="HOGENOM" id="CLU_049343_5_2_4"/>
<dbReference type="Pfam" id="PF00701">
    <property type="entry name" value="DHDPS"/>
    <property type="match status" value="1"/>
</dbReference>
<dbReference type="Proteomes" id="UP000001930">
    <property type="component" value="Chromosome I"/>
</dbReference>
<dbReference type="GO" id="GO:0047448">
    <property type="term" value="F:5-dehydro-4-deoxyglucarate dehydratase activity"/>
    <property type="evidence" value="ECO:0007669"/>
    <property type="project" value="UniProtKB-UniRule"/>
</dbReference>
<dbReference type="KEGG" id="bte:BTH_I0185"/>
<dbReference type="GO" id="GO:0042838">
    <property type="term" value="P:D-glucarate catabolic process"/>
    <property type="evidence" value="ECO:0007669"/>
    <property type="project" value="UniProtKB-UniRule"/>
</dbReference>
<protein>
    <recommendedName>
        <fullName evidence="5">Probable 5-dehydro-4-deoxyglucarate dehydratase</fullName>
        <ecNumber evidence="5">4.2.1.41</ecNumber>
    </recommendedName>
    <alternativeName>
        <fullName evidence="5">5-keto-4-deoxy-glucarate dehydratase</fullName>
        <shortName evidence="5">KDGDH</shortName>
    </alternativeName>
</protein>
<comment type="catalytic activity">
    <reaction evidence="1 5">
        <text>5-dehydro-4-deoxy-D-glucarate + H(+) = 2,5-dioxopentanoate + CO2 + H2O</text>
        <dbReference type="Rhea" id="RHEA:24608"/>
        <dbReference type="ChEBI" id="CHEBI:15377"/>
        <dbReference type="ChEBI" id="CHEBI:15378"/>
        <dbReference type="ChEBI" id="CHEBI:16526"/>
        <dbReference type="ChEBI" id="CHEBI:42819"/>
        <dbReference type="ChEBI" id="CHEBI:58136"/>
        <dbReference type="EC" id="4.2.1.41"/>
    </reaction>
</comment>
<gene>
    <name evidence="9" type="ordered locus">BTH_I0185</name>
</gene>
<keyword evidence="4 5" id="KW-0456">Lyase</keyword>
<comment type="pathway">
    <text evidence="2 5">Carbohydrate acid metabolism; D-glucarate degradation; 2,5-dioxopentanoate from D-glucarate: step 2/2.</text>
</comment>
<keyword evidence="10" id="KW-1185">Reference proteome</keyword>
<evidence type="ECO:0000256" key="3">
    <source>
        <dbReference type="ARBA" id="ARBA00007592"/>
    </source>
</evidence>
<feature type="active site" description="Schiff-base intermediate with substrate" evidence="7">
    <location>
        <position position="193"/>
    </location>
</feature>
<dbReference type="GO" id="GO:0008840">
    <property type="term" value="F:4-hydroxy-tetrahydrodipicolinate synthase activity"/>
    <property type="evidence" value="ECO:0007669"/>
    <property type="project" value="TreeGrafter"/>
</dbReference>
<dbReference type="EMBL" id="CP000086">
    <property type="protein sequence ID" value="ABC38095.1"/>
    <property type="molecule type" value="Genomic_DNA"/>
</dbReference>
<dbReference type="HAMAP" id="MF_00694">
    <property type="entry name" value="KDGDH"/>
    <property type="match status" value="1"/>
</dbReference>
<dbReference type="UniPathway" id="UPA00564">
    <property type="reaction ID" value="UER00628"/>
</dbReference>
<feature type="binding site" evidence="8">
    <location>
        <position position="80"/>
    </location>
    <ligand>
        <name>pyruvate</name>
        <dbReference type="ChEBI" id="CHEBI:15361"/>
    </ligand>
</feature>
<evidence type="ECO:0000256" key="4">
    <source>
        <dbReference type="ARBA" id="ARBA00023239"/>
    </source>
</evidence>
<evidence type="ECO:0000313" key="10">
    <source>
        <dbReference type="Proteomes" id="UP000001930"/>
    </source>
</evidence>
<dbReference type="Gene3D" id="3.20.20.70">
    <property type="entry name" value="Aldolase class I"/>
    <property type="match status" value="1"/>
</dbReference>
<comment type="similarity">
    <text evidence="3 5 6">Belongs to the DapA family.</text>
</comment>
<dbReference type="EC" id="4.2.1.41" evidence="5"/>
<evidence type="ECO:0000256" key="7">
    <source>
        <dbReference type="PIRSR" id="PIRSR001365-1"/>
    </source>
</evidence>
<proteinExistence type="inferred from homology"/>
<feature type="active site" description="Proton donor/acceptor" evidence="7">
    <location>
        <position position="167"/>
    </location>
</feature>
<organism evidence="9 10">
    <name type="scientific">Burkholderia thailandensis (strain ATCC 700388 / DSM 13276 / CCUG 48851 / CIP 106301 / E264)</name>
    <dbReference type="NCBI Taxonomy" id="271848"/>
    <lineage>
        <taxon>Bacteria</taxon>
        <taxon>Pseudomonadati</taxon>
        <taxon>Pseudomonadota</taxon>
        <taxon>Betaproteobacteria</taxon>
        <taxon>Burkholderiales</taxon>
        <taxon>Burkholderiaceae</taxon>
        <taxon>Burkholderia</taxon>
        <taxon>pseudomallei group</taxon>
    </lineage>
</organism>
<sequence>MDLNRSRCKNPLTTCHAAPARTLMSRYTPTEFARQIGSGLLSFPVTHFRADLSFDEAAYRANLGWLFSHDAAGLFAAGGTGEFFSLTPAEVDRVVRAAVAETGGRLPVIAPAGYGTAMAIDYCKAAEAAGADGILLLPPYLTEASADGVAAHVEQVCRATRLGVIVYNRANQVLDENALARLAERCPNLVGFKDGVGDIELMTRIYTRLGERFTYIGGLPTAETFALPYLTLGVTTYSSAIFNFVPRFALDFYAAVRAQDHAKVYAMLDQFVLPYIALRNRKRGYAVSIVKAGMRVVGRSAGPVRAPLTDLTGAELAELSALVARIADVAEAQACL</sequence>
<dbReference type="SMART" id="SM01130">
    <property type="entry name" value="DHDPS"/>
    <property type="match status" value="1"/>
</dbReference>
<evidence type="ECO:0000256" key="8">
    <source>
        <dbReference type="PIRSR" id="PIRSR001365-2"/>
    </source>
</evidence>
<dbReference type="InterPro" id="IPR002220">
    <property type="entry name" value="DapA-like"/>
</dbReference>
<dbReference type="AlphaFoldDB" id="Q2T256"/>
<dbReference type="CDD" id="cd00951">
    <property type="entry name" value="KDGDH"/>
    <property type="match status" value="1"/>
</dbReference>
<reference evidence="9 10" key="1">
    <citation type="journal article" date="2005" name="BMC Genomics">
        <title>Bacterial genome adaptation to niches: divergence of the potential virulence genes in three Burkholderia species of different survival strategies.</title>
        <authorList>
            <person name="Kim H.S."/>
            <person name="Schell M.A."/>
            <person name="Yu Y."/>
            <person name="Ulrich R.L."/>
            <person name="Sarria S.H."/>
            <person name="Nierman W.C."/>
            <person name="DeShazer D."/>
        </authorList>
    </citation>
    <scope>NUCLEOTIDE SEQUENCE [LARGE SCALE GENOMIC DNA]</scope>
    <source>
        <strain evidence="10">ATCC 700388 / DSM 13276 / CCUG 48851 / CIP 106301 / E264</strain>
    </source>
</reference>
<dbReference type="SUPFAM" id="SSF51569">
    <property type="entry name" value="Aldolase"/>
    <property type="match status" value="1"/>
</dbReference>
<evidence type="ECO:0000256" key="5">
    <source>
        <dbReference type="HAMAP-Rule" id="MF_00694"/>
    </source>
</evidence>
<dbReference type="NCBIfam" id="NF002958">
    <property type="entry name" value="PRK03620.1"/>
    <property type="match status" value="1"/>
</dbReference>
<dbReference type="PANTHER" id="PTHR12128:SF19">
    <property type="entry name" value="5-DEHYDRO-4-DEOXYGLUCARATE DEHYDRATASE 2-RELATED"/>
    <property type="match status" value="1"/>
</dbReference>
<name>Q2T256_BURTA</name>
<evidence type="ECO:0000256" key="6">
    <source>
        <dbReference type="PIRNR" id="PIRNR001365"/>
    </source>
</evidence>
<accession>Q2T256</accession>
<dbReference type="PANTHER" id="PTHR12128">
    <property type="entry name" value="DIHYDRODIPICOLINATE SYNTHASE"/>
    <property type="match status" value="1"/>
</dbReference>
<dbReference type="InterPro" id="IPR013785">
    <property type="entry name" value="Aldolase_TIM"/>
</dbReference>
<dbReference type="PIRSF" id="PIRSF001365">
    <property type="entry name" value="DHDPS"/>
    <property type="match status" value="1"/>
</dbReference>
<evidence type="ECO:0000256" key="2">
    <source>
        <dbReference type="ARBA" id="ARBA00004983"/>
    </source>
</evidence>
<evidence type="ECO:0000256" key="1">
    <source>
        <dbReference type="ARBA" id="ARBA00001446"/>
    </source>
</evidence>
<evidence type="ECO:0000313" key="9">
    <source>
        <dbReference type="EMBL" id="ABC38095.1"/>
    </source>
</evidence>
<dbReference type="NCBIfam" id="TIGR03249">
    <property type="entry name" value="KdgD"/>
    <property type="match status" value="1"/>
</dbReference>